<evidence type="ECO:0000313" key="2">
    <source>
        <dbReference type="EMBL" id="GIP16436.1"/>
    </source>
</evidence>
<dbReference type="GO" id="GO:0006310">
    <property type="term" value="P:DNA recombination"/>
    <property type="evidence" value="ECO:0007669"/>
    <property type="project" value="TreeGrafter"/>
</dbReference>
<sequence length="336" mass="39828">MKLDSEQEQKQDGNNPPLHAHKQAAEMIHQQHDTSYKFLLSSKRLFVQLLNTFIQRSWAKEIVEDQVEQIPHSFVLQDFKRQEADIVYRAEVKGQEVLFYVLVELQSSVDHRMPYRLLLYQVEIWRYWLSNQVDGMKNRKSFSLPPIVPIVLYNGKKNWTAKRRFRQLLENEDMFDTELMSFEYLLLDVASYTEEELLSLSNTLSAVFLLDKAKDQKQLRIYLSKLMKTIRQMQEEDQQRFVAWMSNMLRTKLPENDLVVQQLINDMKGEEKIMGLEKVLDDMIKQGKEEGYQIGEEQTLEKIATRLLAENIDDETISRVTGYPLEKIEQLRKKSR</sequence>
<accession>A0A919YSC6</accession>
<comment type="caution">
    <text evidence="2">The sequence shown here is derived from an EMBL/GenBank/DDBJ whole genome shotgun (WGS) entry which is preliminary data.</text>
</comment>
<dbReference type="InterPro" id="IPR006842">
    <property type="entry name" value="Transposase_31"/>
</dbReference>
<dbReference type="InterPro" id="IPR051699">
    <property type="entry name" value="Rpn/YhgA-like_nuclease"/>
</dbReference>
<dbReference type="RefSeq" id="WP_213514688.1">
    <property type="nucleotide sequence ID" value="NZ_BOSE01000003.1"/>
</dbReference>
<name>A0A919YSC6_9BACL</name>
<keyword evidence="3" id="KW-1185">Reference proteome</keyword>
<dbReference type="GO" id="GO:1990238">
    <property type="term" value="F:double-stranded DNA endonuclease activity"/>
    <property type="evidence" value="ECO:0007669"/>
    <property type="project" value="TreeGrafter"/>
</dbReference>
<dbReference type="PANTHER" id="PTHR34611">
    <property type="match status" value="1"/>
</dbReference>
<dbReference type="AlphaFoldDB" id="A0A919YSC6"/>
<dbReference type="EMBL" id="BOSE01000003">
    <property type="protein sequence ID" value="GIP16436.1"/>
    <property type="molecule type" value="Genomic_DNA"/>
</dbReference>
<proteinExistence type="predicted"/>
<dbReference type="Pfam" id="PF04754">
    <property type="entry name" value="Transposase_31"/>
    <property type="match status" value="1"/>
</dbReference>
<dbReference type="PANTHER" id="PTHR34611:SF2">
    <property type="entry name" value="INACTIVE RECOMBINATION-PROMOTING NUCLEASE-LIKE PROTEIN RPNE-RELATED"/>
    <property type="match status" value="1"/>
</dbReference>
<dbReference type="Proteomes" id="UP000683139">
    <property type="component" value="Unassembled WGS sequence"/>
</dbReference>
<protein>
    <submittedName>
        <fullName evidence="2">Transposase</fullName>
    </submittedName>
</protein>
<feature type="domain" description="Transposase (putative) YhgA-like" evidence="1">
    <location>
        <begin position="30"/>
        <end position="239"/>
    </location>
</feature>
<organism evidence="2 3">
    <name type="scientific">Paenibacillus montaniterrae</name>
    <dbReference type="NCBI Taxonomy" id="429341"/>
    <lineage>
        <taxon>Bacteria</taxon>
        <taxon>Bacillati</taxon>
        <taxon>Bacillota</taxon>
        <taxon>Bacilli</taxon>
        <taxon>Bacillales</taxon>
        <taxon>Paenibacillaceae</taxon>
        <taxon>Paenibacillus</taxon>
    </lineage>
</organism>
<gene>
    <name evidence="2" type="ORF">J40TS1_20780</name>
</gene>
<evidence type="ECO:0000313" key="3">
    <source>
        <dbReference type="Proteomes" id="UP000683139"/>
    </source>
</evidence>
<evidence type="ECO:0000259" key="1">
    <source>
        <dbReference type="Pfam" id="PF04754"/>
    </source>
</evidence>
<reference evidence="2" key="1">
    <citation type="submission" date="2021-03" db="EMBL/GenBank/DDBJ databases">
        <title>Antimicrobial resistance genes in bacteria isolated from Japanese honey, and their potential for conferring macrolide and lincosamide resistance in the American foulbrood pathogen Paenibacillus larvae.</title>
        <authorList>
            <person name="Okamoto M."/>
            <person name="Kumagai M."/>
            <person name="Kanamori H."/>
            <person name="Takamatsu D."/>
        </authorList>
    </citation>
    <scope>NUCLEOTIDE SEQUENCE</scope>
    <source>
        <strain evidence="2">J40TS1</strain>
    </source>
</reference>